<dbReference type="AlphaFoldDB" id="A0A923E166"/>
<name>A0A923E166_9SPHI</name>
<feature type="signal peptide" evidence="1">
    <location>
        <begin position="1"/>
        <end position="23"/>
    </location>
</feature>
<protein>
    <recommendedName>
        <fullName evidence="4">Lipoprotein</fullName>
    </recommendedName>
</protein>
<dbReference type="EMBL" id="WNXD01000002">
    <property type="protein sequence ID" value="MBB2146360.1"/>
    <property type="molecule type" value="Genomic_DNA"/>
</dbReference>
<sequence length="163" mass="18147">MRKKLLCAGLAVLLIYASCSAPKKVANNYYTHKTECVSVELDGTQIVNAWSNTAETVTVIEQAKKNAINDILFGGIVEGKATCDVKPILAQANIKAQNEAYFNKFFADGGEYRNYAFIKDDQVELNFSKDPEYAKRMINSGFVIKIKKPDLKQKMIADGILKQ</sequence>
<organism evidence="2 3">
    <name type="scientific">Pedobacter planticolens</name>
    <dbReference type="NCBI Taxonomy" id="2679964"/>
    <lineage>
        <taxon>Bacteria</taxon>
        <taxon>Pseudomonadati</taxon>
        <taxon>Bacteroidota</taxon>
        <taxon>Sphingobacteriia</taxon>
        <taxon>Sphingobacteriales</taxon>
        <taxon>Sphingobacteriaceae</taxon>
        <taxon>Pedobacter</taxon>
    </lineage>
</organism>
<evidence type="ECO:0008006" key="4">
    <source>
        <dbReference type="Google" id="ProtNLM"/>
    </source>
</evidence>
<dbReference type="Proteomes" id="UP000601055">
    <property type="component" value="Unassembled WGS sequence"/>
</dbReference>
<feature type="chain" id="PRO_5036996308" description="Lipoprotein" evidence="1">
    <location>
        <begin position="24"/>
        <end position="163"/>
    </location>
</feature>
<keyword evidence="1" id="KW-0732">Signal</keyword>
<accession>A0A923E166</accession>
<comment type="caution">
    <text evidence="2">The sequence shown here is derived from an EMBL/GenBank/DDBJ whole genome shotgun (WGS) entry which is preliminary data.</text>
</comment>
<gene>
    <name evidence="2" type="ORF">GM921_12740</name>
</gene>
<evidence type="ECO:0000256" key="1">
    <source>
        <dbReference type="SAM" id="SignalP"/>
    </source>
</evidence>
<evidence type="ECO:0000313" key="3">
    <source>
        <dbReference type="Proteomes" id="UP000601055"/>
    </source>
</evidence>
<reference evidence="2" key="1">
    <citation type="submission" date="2019-11" db="EMBL/GenBank/DDBJ databases">
        <title>Description of Pedobacter sp. LMG 31464T.</title>
        <authorList>
            <person name="Carlier A."/>
            <person name="Qi S."/>
            <person name="Vandamme P."/>
        </authorList>
    </citation>
    <scope>NUCLEOTIDE SEQUENCE</scope>
    <source>
        <strain evidence="2">LMG 31464</strain>
    </source>
</reference>
<dbReference type="RefSeq" id="WP_182923018.1">
    <property type="nucleotide sequence ID" value="NZ_WNXD01000002.1"/>
</dbReference>
<keyword evidence="3" id="KW-1185">Reference proteome</keyword>
<evidence type="ECO:0000313" key="2">
    <source>
        <dbReference type="EMBL" id="MBB2146360.1"/>
    </source>
</evidence>
<proteinExistence type="predicted"/>